<evidence type="ECO:0000313" key="3">
    <source>
        <dbReference type="EMBL" id="KRT81643.1"/>
    </source>
</evidence>
<comment type="caution">
    <text evidence="3">The sequence shown here is derived from an EMBL/GenBank/DDBJ whole genome shotgun (WGS) entry which is preliminary data.</text>
</comment>
<feature type="compositionally biased region" description="Basic and acidic residues" evidence="1">
    <location>
        <begin position="203"/>
        <end position="216"/>
    </location>
</feature>
<keyword evidence="2" id="KW-0472">Membrane</keyword>
<feature type="compositionally biased region" description="Low complexity" evidence="1">
    <location>
        <begin position="217"/>
        <end position="228"/>
    </location>
</feature>
<sequence length="292" mass="32371">MSIGHEPLFCVSKYLLCDGNRNCPKGATKNDEDAKICKVWNILFREFKKSGADNKILNLLMSQTTKPPRVHPLWQDWTYIQRIDATTLTLTTTEAAPSNIESLSVALSHYGPWGYILLGMLICGTVLMFCGVWECFRKPKPTPPSESVPTIPTTVLIVDPPEASDLPRYDDIDPPAYSALFPTLKENDSDDINDASASSSIDGRQHSEIEGRHASDTQDTNSDNNTSNRVQTQIIRVNAPTDVSTETLSTNDIHQTEVHRRSDNTNENKVDDTRENTPPTNDTTSFSDASGV</sequence>
<keyword evidence="2" id="KW-1133">Transmembrane helix</keyword>
<dbReference type="Proteomes" id="UP000051574">
    <property type="component" value="Unassembled WGS sequence"/>
</dbReference>
<gene>
    <name evidence="3" type="ORF">AMK59_6268</name>
</gene>
<organism evidence="3 4">
    <name type="scientific">Oryctes borbonicus</name>
    <dbReference type="NCBI Taxonomy" id="1629725"/>
    <lineage>
        <taxon>Eukaryota</taxon>
        <taxon>Metazoa</taxon>
        <taxon>Ecdysozoa</taxon>
        <taxon>Arthropoda</taxon>
        <taxon>Hexapoda</taxon>
        <taxon>Insecta</taxon>
        <taxon>Pterygota</taxon>
        <taxon>Neoptera</taxon>
        <taxon>Endopterygota</taxon>
        <taxon>Coleoptera</taxon>
        <taxon>Polyphaga</taxon>
        <taxon>Scarabaeiformia</taxon>
        <taxon>Scarabaeidae</taxon>
        <taxon>Dynastinae</taxon>
        <taxon>Oryctes</taxon>
    </lineage>
</organism>
<feature type="transmembrane region" description="Helical" evidence="2">
    <location>
        <begin position="113"/>
        <end position="133"/>
    </location>
</feature>
<keyword evidence="2" id="KW-0812">Transmembrane</keyword>
<evidence type="ECO:0000256" key="2">
    <source>
        <dbReference type="SAM" id="Phobius"/>
    </source>
</evidence>
<feature type="compositionally biased region" description="Polar residues" evidence="1">
    <location>
        <begin position="276"/>
        <end position="292"/>
    </location>
</feature>
<accession>A0A0T6B377</accession>
<feature type="compositionally biased region" description="Basic and acidic residues" evidence="1">
    <location>
        <begin position="254"/>
        <end position="275"/>
    </location>
</feature>
<dbReference type="OrthoDB" id="8187887at2759"/>
<feature type="compositionally biased region" description="Polar residues" evidence="1">
    <location>
        <begin position="229"/>
        <end position="253"/>
    </location>
</feature>
<dbReference type="AlphaFoldDB" id="A0A0T6B377"/>
<dbReference type="EMBL" id="LJIG01016091">
    <property type="protein sequence ID" value="KRT81643.1"/>
    <property type="molecule type" value="Genomic_DNA"/>
</dbReference>
<proteinExistence type="predicted"/>
<evidence type="ECO:0000256" key="1">
    <source>
        <dbReference type="SAM" id="MobiDB-lite"/>
    </source>
</evidence>
<protein>
    <submittedName>
        <fullName evidence="3">Uncharacterized protein</fullName>
    </submittedName>
</protein>
<reference evidence="3 4" key="1">
    <citation type="submission" date="2015-09" db="EMBL/GenBank/DDBJ databases">
        <title>Draft genome of the scarab beetle Oryctes borbonicus.</title>
        <authorList>
            <person name="Meyer J.M."/>
            <person name="Markov G.V."/>
            <person name="Baskaran P."/>
            <person name="Herrmann M."/>
            <person name="Sommer R.J."/>
            <person name="Roedelsperger C."/>
        </authorList>
    </citation>
    <scope>NUCLEOTIDE SEQUENCE [LARGE SCALE GENOMIC DNA]</scope>
    <source>
        <strain evidence="3">OB123</strain>
        <tissue evidence="3">Whole animal</tissue>
    </source>
</reference>
<name>A0A0T6B377_9SCAR</name>
<keyword evidence="4" id="KW-1185">Reference proteome</keyword>
<feature type="region of interest" description="Disordered" evidence="1">
    <location>
        <begin position="177"/>
        <end position="292"/>
    </location>
</feature>
<evidence type="ECO:0000313" key="4">
    <source>
        <dbReference type="Proteomes" id="UP000051574"/>
    </source>
</evidence>